<protein>
    <submittedName>
        <fullName evidence="2">Uncharacterized protein</fullName>
    </submittedName>
</protein>
<gene>
    <name evidence="2" type="ORF">BIW11_04062</name>
</gene>
<evidence type="ECO:0000313" key="3">
    <source>
        <dbReference type="Proteomes" id="UP000192247"/>
    </source>
</evidence>
<evidence type="ECO:0000256" key="1">
    <source>
        <dbReference type="SAM" id="MobiDB-lite"/>
    </source>
</evidence>
<dbReference type="AlphaFoldDB" id="A0A1V9XC85"/>
<dbReference type="InParanoid" id="A0A1V9XC85"/>
<evidence type="ECO:0000313" key="2">
    <source>
        <dbReference type="EMBL" id="OQR70962.1"/>
    </source>
</evidence>
<feature type="region of interest" description="Disordered" evidence="1">
    <location>
        <begin position="1"/>
        <end position="24"/>
    </location>
</feature>
<dbReference type="Proteomes" id="UP000192247">
    <property type="component" value="Unassembled WGS sequence"/>
</dbReference>
<reference evidence="2 3" key="1">
    <citation type="journal article" date="2017" name="Gigascience">
        <title>Draft genome of the honey bee ectoparasitic mite, Tropilaelaps mercedesae, is shaped by the parasitic life history.</title>
        <authorList>
            <person name="Dong X."/>
            <person name="Armstrong S.D."/>
            <person name="Xia D."/>
            <person name="Makepeace B.L."/>
            <person name="Darby A.C."/>
            <person name="Kadowaki T."/>
        </authorList>
    </citation>
    <scope>NUCLEOTIDE SEQUENCE [LARGE SCALE GENOMIC DNA]</scope>
    <source>
        <strain evidence="2">Wuxi-XJTLU</strain>
    </source>
</reference>
<name>A0A1V9XC85_9ACAR</name>
<comment type="caution">
    <text evidence="2">The sequence shown here is derived from an EMBL/GenBank/DDBJ whole genome shotgun (WGS) entry which is preliminary data.</text>
</comment>
<keyword evidence="3" id="KW-1185">Reference proteome</keyword>
<organism evidence="2 3">
    <name type="scientific">Tropilaelaps mercedesae</name>
    <dbReference type="NCBI Taxonomy" id="418985"/>
    <lineage>
        <taxon>Eukaryota</taxon>
        <taxon>Metazoa</taxon>
        <taxon>Ecdysozoa</taxon>
        <taxon>Arthropoda</taxon>
        <taxon>Chelicerata</taxon>
        <taxon>Arachnida</taxon>
        <taxon>Acari</taxon>
        <taxon>Parasitiformes</taxon>
        <taxon>Mesostigmata</taxon>
        <taxon>Gamasina</taxon>
        <taxon>Dermanyssoidea</taxon>
        <taxon>Laelapidae</taxon>
        <taxon>Tropilaelaps</taxon>
    </lineage>
</organism>
<accession>A0A1V9XC85</accession>
<dbReference type="EMBL" id="MNPL01015668">
    <property type="protein sequence ID" value="OQR70962.1"/>
    <property type="molecule type" value="Genomic_DNA"/>
</dbReference>
<proteinExistence type="predicted"/>
<sequence>MTNALSQYPRHEVKHSRAKPFREQQLSATTRGICQCRNPSEYLVTSRLA</sequence>